<reference evidence="1" key="1">
    <citation type="submission" date="2016-05" db="EMBL/GenBank/DDBJ databases">
        <authorList>
            <person name="Lavstsen T."/>
            <person name="Jespersen J.S."/>
        </authorList>
    </citation>
    <scope>NUCLEOTIDE SEQUENCE</scope>
    <source>
        <tissue evidence="1">Brain</tissue>
    </source>
</reference>
<dbReference type="EMBL" id="HAEH01007650">
    <property type="protein sequence ID" value="SBR82432.1"/>
    <property type="molecule type" value="Transcribed_RNA"/>
</dbReference>
<name>A0A1A8PN45_9TELE</name>
<gene>
    <name evidence="1" type="primary">Nfu_g_1_002674</name>
</gene>
<protein>
    <submittedName>
        <fullName evidence="1">Uncharacterized protein</fullName>
    </submittedName>
</protein>
<evidence type="ECO:0000313" key="1">
    <source>
        <dbReference type="EMBL" id="SBR82432.1"/>
    </source>
</evidence>
<feature type="non-terminal residue" evidence="1">
    <location>
        <position position="1"/>
    </location>
</feature>
<sequence>KQTQLNPFLLMSHLSYMVFLTGNHVCRSTSEVWRIVDTSVLMMVPSPCVALTYDDAIKWCRGHGLSSVLDACPQPTYKPVACRQTALMKNKSQKCCLLSCFVSQ</sequence>
<organism evidence="1">
    <name type="scientific">Nothobranchius rachovii</name>
    <name type="common">bluefin notho</name>
    <dbReference type="NCBI Taxonomy" id="451742"/>
    <lineage>
        <taxon>Eukaryota</taxon>
        <taxon>Metazoa</taxon>
        <taxon>Chordata</taxon>
        <taxon>Craniata</taxon>
        <taxon>Vertebrata</taxon>
        <taxon>Euteleostomi</taxon>
        <taxon>Actinopterygii</taxon>
        <taxon>Neopterygii</taxon>
        <taxon>Teleostei</taxon>
        <taxon>Neoteleostei</taxon>
        <taxon>Acanthomorphata</taxon>
        <taxon>Ovalentaria</taxon>
        <taxon>Atherinomorphae</taxon>
        <taxon>Cyprinodontiformes</taxon>
        <taxon>Nothobranchiidae</taxon>
        <taxon>Nothobranchius</taxon>
    </lineage>
</organism>
<reference evidence="1" key="2">
    <citation type="submission" date="2016-06" db="EMBL/GenBank/DDBJ databases">
        <title>The genome of a short-lived fish provides insights into sex chromosome evolution and the genetic control of aging.</title>
        <authorList>
            <person name="Reichwald K."/>
            <person name="Felder M."/>
            <person name="Petzold A."/>
            <person name="Koch P."/>
            <person name="Groth M."/>
            <person name="Platzer M."/>
        </authorList>
    </citation>
    <scope>NUCLEOTIDE SEQUENCE</scope>
    <source>
        <tissue evidence="1">Brain</tissue>
    </source>
</reference>
<proteinExistence type="predicted"/>
<accession>A0A1A8PN45</accession>
<feature type="non-terminal residue" evidence="1">
    <location>
        <position position="104"/>
    </location>
</feature>
<dbReference type="AlphaFoldDB" id="A0A1A8PN45"/>